<dbReference type="PANTHER" id="PTHR35174:SF3">
    <property type="entry name" value="BLL7171 PROTEIN"/>
    <property type="match status" value="1"/>
</dbReference>
<dbReference type="Pfam" id="PF03795">
    <property type="entry name" value="YCII"/>
    <property type="match status" value="1"/>
</dbReference>
<dbReference type="Gene3D" id="3.30.70.1060">
    <property type="entry name" value="Dimeric alpha+beta barrel"/>
    <property type="match status" value="1"/>
</dbReference>
<dbReference type="Proteomes" id="UP001254257">
    <property type="component" value="Unassembled WGS sequence"/>
</dbReference>
<reference evidence="3 4" key="1">
    <citation type="submission" date="2023-09" db="EMBL/GenBank/DDBJ databases">
        <title>Whole genome shotgun sequencing (WGS) of Bosea sp. ZW T0_25, isolated from stored onions (Allium cepa).</title>
        <authorList>
            <person name="Stoll D.A."/>
            <person name="Huch M."/>
        </authorList>
    </citation>
    <scope>NUCLEOTIDE SEQUENCE [LARGE SCALE GENOMIC DNA]</scope>
    <source>
        <strain evidence="3 4">ZW T0_25</strain>
    </source>
</reference>
<dbReference type="RefSeq" id="WP_316017676.1">
    <property type="nucleotide sequence ID" value="NZ_JAWDID010000008.1"/>
</dbReference>
<accession>A0ABU3S5U9</accession>
<protein>
    <submittedName>
        <fullName evidence="3">YciI family protein</fullName>
    </submittedName>
</protein>
<proteinExistence type="inferred from homology"/>
<dbReference type="SUPFAM" id="SSF54909">
    <property type="entry name" value="Dimeric alpha+beta barrel"/>
    <property type="match status" value="1"/>
</dbReference>
<evidence type="ECO:0000313" key="4">
    <source>
        <dbReference type="Proteomes" id="UP001254257"/>
    </source>
</evidence>
<name>A0ABU3S5U9_9HYPH</name>
<comment type="similarity">
    <text evidence="1">Belongs to the YciI family.</text>
</comment>
<dbReference type="InterPro" id="IPR011008">
    <property type="entry name" value="Dimeric_a/b-barrel"/>
</dbReference>
<sequence>MRYACLIYYDPKTLFGGGAEANAVLAECANYDVKLTETGHFVAGEALEMPDTAMTVQMRDGKMSATDGPFMETREMLGGIVLIDAADLNEAVRVASGHPIARIGSIEVRPVVDFSTPPPQL</sequence>
<keyword evidence="4" id="KW-1185">Reference proteome</keyword>
<gene>
    <name evidence="3" type="ORF">RKE40_07865</name>
</gene>
<comment type="caution">
    <text evidence="3">The sequence shown here is derived from an EMBL/GenBank/DDBJ whole genome shotgun (WGS) entry which is preliminary data.</text>
</comment>
<evidence type="ECO:0000313" key="3">
    <source>
        <dbReference type="EMBL" id="MDU0339792.1"/>
    </source>
</evidence>
<organism evidence="3 4">
    <name type="scientific">Bosea rubneri</name>
    <dbReference type="NCBI Taxonomy" id="3075434"/>
    <lineage>
        <taxon>Bacteria</taxon>
        <taxon>Pseudomonadati</taxon>
        <taxon>Pseudomonadota</taxon>
        <taxon>Alphaproteobacteria</taxon>
        <taxon>Hyphomicrobiales</taxon>
        <taxon>Boseaceae</taxon>
        <taxon>Bosea</taxon>
    </lineage>
</organism>
<dbReference type="PANTHER" id="PTHR35174">
    <property type="entry name" value="BLL7171 PROTEIN-RELATED"/>
    <property type="match status" value="1"/>
</dbReference>
<evidence type="ECO:0000259" key="2">
    <source>
        <dbReference type="Pfam" id="PF03795"/>
    </source>
</evidence>
<evidence type="ECO:0000256" key="1">
    <source>
        <dbReference type="ARBA" id="ARBA00007689"/>
    </source>
</evidence>
<dbReference type="InterPro" id="IPR005545">
    <property type="entry name" value="YCII"/>
</dbReference>
<feature type="domain" description="YCII-related" evidence="2">
    <location>
        <begin position="1"/>
        <end position="115"/>
    </location>
</feature>
<dbReference type="EMBL" id="JAWDID010000008">
    <property type="protein sequence ID" value="MDU0339792.1"/>
    <property type="molecule type" value="Genomic_DNA"/>
</dbReference>